<evidence type="ECO:0000313" key="2">
    <source>
        <dbReference type="Proteomes" id="UP001177021"/>
    </source>
</evidence>
<evidence type="ECO:0000313" key="1">
    <source>
        <dbReference type="EMBL" id="CAJ2653514.1"/>
    </source>
</evidence>
<reference evidence="1" key="1">
    <citation type="submission" date="2023-10" db="EMBL/GenBank/DDBJ databases">
        <authorList>
            <person name="Rodriguez Cubillos JULIANA M."/>
            <person name="De Vega J."/>
        </authorList>
    </citation>
    <scope>NUCLEOTIDE SEQUENCE</scope>
</reference>
<gene>
    <name evidence="1" type="ORF">MILVUS5_LOCUS20856</name>
</gene>
<dbReference type="Proteomes" id="UP001177021">
    <property type="component" value="Unassembled WGS sequence"/>
</dbReference>
<protein>
    <submittedName>
        <fullName evidence="1">Uncharacterized protein</fullName>
    </submittedName>
</protein>
<name>A0ACB0KB41_TRIPR</name>
<organism evidence="1 2">
    <name type="scientific">Trifolium pratense</name>
    <name type="common">Red clover</name>
    <dbReference type="NCBI Taxonomy" id="57577"/>
    <lineage>
        <taxon>Eukaryota</taxon>
        <taxon>Viridiplantae</taxon>
        <taxon>Streptophyta</taxon>
        <taxon>Embryophyta</taxon>
        <taxon>Tracheophyta</taxon>
        <taxon>Spermatophyta</taxon>
        <taxon>Magnoliopsida</taxon>
        <taxon>eudicotyledons</taxon>
        <taxon>Gunneridae</taxon>
        <taxon>Pentapetalae</taxon>
        <taxon>rosids</taxon>
        <taxon>fabids</taxon>
        <taxon>Fabales</taxon>
        <taxon>Fabaceae</taxon>
        <taxon>Papilionoideae</taxon>
        <taxon>50 kb inversion clade</taxon>
        <taxon>NPAAA clade</taxon>
        <taxon>Hologalegina</taxon>
        <taxon>IRL clade</taxon>
        <taxon>Trifolieae</taxon>
        <taxon>Trifolium</taxon>
    </lineage>
</organism>
<dbReference type="EMBL" id="CASHSV030000206">
    <property type="protein sequence ID" value="CAJ2653514.1"/>
    <property type="molecule type" value="Genomic_DNA"/>
</dbReference>
<accession>A0ACB0KB41</accession>
<keyword evidence="2" id="KW-1185">Reference proteome</keyword>
<sequence>MKIKTFIFVFFLCALILISTVAIEPSKNGKQIGTTEESNTKIGVKRDVGWGGRPHSENQEGRHGDGYRQGWTGKRGTGGERQNELRGRKDDGENGEGGTEGGWGKGENGGSGRGGDVGIGQKGKTEELEEKKD</sequence>
<comment type="caution">
    <text evidence="1">The sequence shown here is derived from an EMBL/GenBank/DDBJ whole genome shotgun (WGS) entry which is preliminary data.</text>
</comment>
<proteinExistence type="predicted"/>